<sequence>MNWQIAAGRSCNIGIVMEAAPPYRTVPTFNINISPLNSSSLNNIMKVFVVLAVLIAMAASQNAYYPESAYKTPGYPAQPYSFEWAVKDVESYNDYSHSETSDGKVTSGSYRVLLPDGRTQIVSYKDDSYGYVADVRYEGIAKYPEYKKPSAPVPVYKVPESAAPLYRTAPISPSYKEPSPVVYQQSPVVYRRTTETPVYNTPAFPSTEESYSVPESRPVYKEAPVYVVPSYKPPTRTRTTTTTTVAPTVYEAPVTPFAYRARPSYPADPIPLLYRTTPTKQQSKY</sequence>
<dbReference type="PROSITE" id="PS51155">
    <property type="entry name" value="CHIT_BIND_RR_2"/>
    <property type="match status" value="1"/>
</dbReference>
<dbReference type="InterPro" id="IPR000618">
    <property type="entry name" value="Insect_cuticle"/>
</dbReference>
<name>A0A8J2RBN8_9CRUS</name>
<dbReference type="EMBL" id="CAKKLH010000014">
    <property type="protein sequence ID" value="CAH0099179.1"/>
    <property type="molecule type" value="Genomic_DNA"/>
</dbReference>
<evidence type="ECO:0000256" key="1">
    <source>
        <dbReference type="ARBA" id="ARBA00022460"/>
    </source>
</evidence>
<proteinExistence type="predicted"/>
<organism evidence="3 4">
    <name type="scientific">Daphnia galeata</name>
    <dbReference type="NCBI Taxonomy" id="27404"/>
    <lineage>
        <taxon>Eukaryota</taxon>
        <taxon>Metazoa</taxon>
        <taxon>Ecdysozoa</taxon>
        <taxon>Arthropoda</taxon>
        <taxon>Crustacea</taxon>
        <taxon>Branchiopoda</taxon>
        <taxon>Diplostraca</taxon>
        <taxon>Cladocera</taxon>
        <taxon>Anomopoda</taxon>
        <taxon>Daphniidae</taxon>
        <taxon>Daphnia</taxon>
    </lineage>
</organism>
<dbReference type="PANTHER" id="PTHR12236:SF79">
    <property type="entry name" value="CUTICULAR PROTEIN 50CB-RELATED"/>
    <property type="match status" value="1"/>
</dbReference>
<gene>
    <name evidence="3" type="ORF">DGAL_LOCUS1293</name>
</gene>
<evidence type="ECO:0000313" key="3">
    <source>
        <dbReference type="EMBL" id="CAH0099179.1"/>
    </source>
</evidence>
<accession>A0A8J2RBN8</accession>
<dbReference type="GO" id="GO:0042302">
    <property type="term" value="F:structural constituent of cuticle"/>
    <property type="evidence" value="ECO:0007669"/>
    <property type="project" value="UniProtKB-UniRule"/>
</dbReference>
<reference evidence="3" key="1">
    <citation type="submission" date="2021-11" db="EMBL/GenBank/DDBJ databases">
        <authorList>
            <person name="Schell T."/>
        </authorList>
    </citation>
    <scope>NUCLEOTIDE SEQUENCE</scope>
    <source>
        <strain evidence="3">M5</strain>
    </source>
</reference>
<keyword evidence="4" id="KW-1185">Reference proteome</keyword>
<dbReference type="InterPro" id="IPR051217">
    <property type="entry name" value="Insect_Cuticle_Struc_Prot"/>
</dbReference>
<evidence type="ECO:0000313" key="4">
    <source>
        <dbReference type="Proteomes" id="UP000789390"/>
    </source>
</evidence>
<dbReference type="Proteomes" id="UP000789390">
    <property type="component" value="Unassembled WGS sequence"/>
</dbReference>
<dbReference type="GO" id="GO:0005615">
    <property type="term" value="C:extracellular space"/>
    <property type="evidence" value="ECO:0007669"/>
    <property type="project" value="TreeGrafter"/>
</dbReference>
<evidence type="ECO:0000256" key="2">
    <source>
        <dbReference type="PROSITE-ProRule" id="PRU00497"/>
    </source>
</evidence>
<dbReference type="PANTHER" id="PTHR12236">
    <property type="entry name" value="STRUCTURAL CONTITUENT OF CUTICLE"/>
    <property type="match status" value="1"/>
</dbReference>
<dbReference type="OrthoDB" id="6423516at2759"/>
<keyword evidence="1 2" id="KW-0193">Cuticle</keyword>
<comment type="caution">
    <text evidence="3">The sequence shown here is derived from an EMBL/GenBank/DDBJ whole genome shotgun (WGS) entry which is preliminary data.</text>
</comment>
<evidence type="ECO:0008006" key="5">
    <source>
        <dbReference type="Google" id="ProtNLM"/>
    </source>
</evidence>
<dbReference type="GO" id="GO:0031012">
    <property type="term" value="C:extracellular matrix"/>
    <property type="evidence" value="ECO:0007669"/>
    <property type="project" value="TreeGrafter"/>
</dbReference>
<dbReference type="Pfam" id="PF00379">
    <property type="entry name" value="Chitin_bind_4"/>
    <property type="match status" value="1"/>
</dbReference>
<dbReference type="AlphaFoldDB" id="A0A8J2RBN8"/>
<protein>
    <recommendedName>
        <fullName evidence="5">Cuticle protein</fullName>
    </recommendedName>
</protein>